<dbReference type="Pfam" id="PF10129">
    <property type="entry name" value="OpgC_C"/>
    <property type="match status" value="1"/>
</dbReference>
<dbReference type="Proteomes" id="UP000613160">
    <property type="component" value="Unassembled WGS sequence"/>
</dbReference>
<proteinExistence type="predicted"/>
<protein>
    <recommendedName>
        <fullName evidence="4">OpgC protein</fullName>
    </recommendedName>
</protein>
<keyword evidence="1" id="KW-0472">Membrane</keyword>
<comment type="caution">
    <text evidence="2">The sequence shown here is derived from an EMBL/GenBank/DDBJ whole genome shotgun (WGS) entry which is preliminary data.</text>
</comment>
<sequence>MQRLDLIDGLRGYFLVFMLINHLAFDGGYWLVEINHRQLAFVEDAQGFVFLSGLLIGMVYAGRMQRKGFGAAAGAIWRRAGDLYLQTLFLLAFAMTLVLLFPAAKLAWVEWMADLDWRNPFRVASAALLLFQPTYMDILPQYIVYMLAAPFLIRACLKGRWAEVLIGSSLLWLAAQFAVQRPITAALNTWLAGDTGHGLRVNFNLMAWQIVFVVGLVFGVLTATNRIDWSRVFRPDNTILPVAALSVCLFFLPFRFATAHDYMPLDVLGTFQSYENRSEFGLVYLLNFAAAGSGIAWLLTAGPAHASGRVRAFANGLSWLVNLPFLRLLGRHSLQVYVWHVVIVYLVRFVDFETPRFSQSLKTAIAFGCIALLALPAVYRERQRLLGRPGPGVPPA</sequence>
<feature type="transmembrane region" description="Helical" evidence="1">
    <location>
        <begin position="203"/>
        <end position="227"/>
    </location>
</feature>
<feature type="transmembrane region" description="Helical" evidence="1">
    <location>
        <begin position="44"/>
        <end position="62"/>
    </location>
</feature>
<name>A0A917D7Z5_9HYPH</name>
<keyword evidence="3" id="KW-1185">Reference proteome</keyword>
<feature type="transmembrane region" description="Helical" evidence="1">
    <location>
        <begin position="138"/>
        <end position="157"/>
    </location>
</feature>
<reference evidence="2" key="1">
    <citation type="journal article" date="2014" name="Int. J. Syst. Evol. Microbiol.">
        <title>Complete genome sequence of Corynebacterium casei LMG S-19264T (=DSM 44701T), isolated from a smear-ripened cheese.</title>
        <authorList>
            <consortium name="US DOE Joint Genome Institute (JGI-PGF)"/>
            <person name="Walter F."/>
            <person name="Albersmeier A."/>
            <person name="Kalinowski J."/>
            <person name="Ruckert C."/>
        </authorList>
    </citation>
    <scope>NUCLEOTIDE SEQUENCE</scope>
    <source>
        <strain evidence="2">CGMCC 1.15493</strain>
    </source>
</reference>
<evidence type="ECO:0008006" key="4">
    <source>
        <dbReference type="Google" id="ProtNLM"/>
    </source>
</evidence>
<organism evidence="2 3">
    <name type="scientific">Aureimonas glaciei</name>
    <dbReference type="NCBI Taxonomy" id="1776957"/>
    <lineage>
        <taxon>Bacteria</taxon>
        <taxon>Pseudomonadati</taxon>
        <taxon>Pseudomonadota</taxon>
        <taxon>Alphaproteobacteria</taxon>
        <taxon>Hyphomicrobiales</taxon>
        <taxon>Aurantimonadaceae</taxon>
        <taxon>Aureimonas</taxon>
    </lineage>
</organism>
<dbReference type="PANTHER" id="PTHR38592:SF3">
    <property type="entry name" value="BLL4819 PROTEIN"/>
    <property type="match status" value="1"/>
</dbReference>
<evidence type="ECO:0000313" key="2">
    <source>
        <dbReference type="EMBL" id="GGD05652.1"/>
    </source>
</evidence>
<feature type="transmembrane region" description="Helical" evidence="1">
    <location>
        <begin position="83"/>
        <end position="104"/>
    </location>
</feature>
<accession>A0A917D7Z5</accession>
<evidence type="ECO:0000256" key="1">
    <source>
        <dbReference type="SAM" id="Phobius"/>
    </source>
</evidence>
<keyword evidence="1" id="KW-0812">Transmembrane</keyword>
<feature type="transmembrane region" description="Helical" evidence="1">
    <location>
        <begin position="239"/>
        <end position="260"/>
    </location>
</feature>
<reference evidence="2" key="2">
    <citation type="submission" date="2020-09" db="EMBL/GenBank/DDBJ databases">
        <authorList>
            <person name="Sun Q."/>
            <person name="Zhou Y."/>
        </authorList>
    </citation>
    <scope>NUCLEOTIDE SEQUENCE</scope>
    <source>
        <strain evidence="2">CGMCC 1.15493</strain>
    </source>
</reference>
<gene>
    <name evidence="2" type="ORF">GCM10011335_05700</name>
</gene>
<dbReference type="PIRSF" id="PIRSF028704">
    <property type="entry name" value="UPC028704"/>
    <property type="match status" value="1"/>
</dbReference>
<dbReference type="EMBL" id="BMJJ01000001">
    <property type="protein sequence ID" value="GGD05652.1"/>
    <property type="molecule type" value="Genomic_DNA"/>
</dbReference>
<dbReference type="InterPro" id="IPR014550">
    <property type="entry name" value="UCP028704_OpgC"/>
</dbReference>
<feature type="transmembrane region" description="Helical" evidence="1">
    <location>
        <begin position="280"/>
        <end position="300"/>
    </location>
</feature>
<dbReference type="PANTHER" id="PTHR38592">
    <property type="entry name" value="BLL4819 PROTEIN"/>
    <property type="match status" value="1"/>
</dbReference>
<feature type="transmembrane region" description="Helical" evidence="1">
    <location>
        <begin position="164"/>
        <end position="183"/>
    </location>
</feature>
<feature type="transmembrane region" description="Helical" evidence="1">
    <location>
        <begin position="361"/>
        <end position="379"/>
    </location>
</feature>
<evidence type="ECO:0000313" key="3">
    <source>
        <dbReference type="Proteomes" id="UP000613160"/>
    </source>
</evidence>
<keyword evidence="1" id="KW-1133">Transmembrane helix</keyword>
<dbReference type="RefSeq" id="WP_188849024.1">
    <property type="nucleotide sequence ID" value="NZ_BMJJ01000001.1"/>
</dbReference>
<feature type="transmembrane region" description="Helical" evidence="1">
    <location>
        <begin position="12"/>
        <end position="32"/>
    </location>
</feature>
<feature type="transmembrane region" description="Helical" evidence="1">
    <location>
        <begin position="336"/>
        <end position="354"/>
    </location>
</feature>
<dbReference type="AlphaFoldDB" id="A0A917D7Z5"/>